<evidence type="ECO:0000313" key="6">
    <source>
        <dbReference type="Proteomes" id="UP001449225"/>
    </source>
</evidence>
<dbReference type="NCBIfam" id="NF006565">
    <property type="entry name" value="PRK09072.1"/>
    <property type="match status" value="1"/>
</dbReference>
<accession>A0ABU9TPN5</accession>
<protein>
    <submittedName>
        <fullName evidence="5">SDR family oxidoreductase</fullName>
    </submittedName>
</protein>
<dbReference type="RefSeq" id="WP_342853582.1">
    <property type="nucleotide sequence ID" value="NZ_JBBMRA010000001.1"/>
</dbReference>
<dbReference type="InterPro" id="IPR036291">
    <property type="entry name" value="NAD(P)-bd_dom_sf"/>
</dbReference>
<reference evidence="5 6" key="1">
    <citation type="submission" date="2024-03" db="EMBL/GenBank/DDBJ databases">
        <title>Community enrichment and isolation of bacterial strains for fucoidan degradation.</title>
        <authorList>
            <person name="Sichert A."/>
        </authorList>
    </citation>
    <scope>NUCLEOTIDE SEQUENCE [LARGE SCALE GENOMIC DNA]</scope>
    <source>
        <strain evidence="5 6">AS76</strain>
    </source>
</reference>
<dbReference type="PANTHER" id="PTHR44196:SF1">
    <property type="entry name" value="DEHYDROGENASE_REDUCTASE SDR FAMILY MEMBER 7B"/>
    <property type="match status" value="1"/>
</dbReference>
<name>A0ABU9TPN5_9GAMM</name>
<dbReference type="InterPro" id="IPR057326">
    <property type="entry name" value="KR_dom"/>
</dbReference>
<organism evidence="5 6">
    <name type="scientific">Neptuniibacter pectenicola</name>
    <dbReference type="NCBI Taxonomy" id="1806669"/>
    <lineage>
        <taxon>Bacteria</taxon>
        <taxon>Pseudomonadati</taxon>
        <taxon>Pseudomonadota</taxon>
        <taxon>Gammaproteobacteria</taxon>
        <taxon>Oceanospirillales</taxon>
        <taxon>Oceanospirillaceae</taxon>
        <taxon>Neptuniibacter</taxon>
    </lineage>
</organism>
<dbReference type="PRINTS" id="PR00081">
    <property type="entry name" value="GDHRDH"/>
</dbReference>
<evidence type="ECO:0000313" key="5">
    <source>
        <dbReference type="EMBL" id="MEM5535212.1"/>
    </source>
</evidence>
<dbReference type="InterPro" id="IPR002347">
    <property type="entry name" value="SDR_fam"/>
</dbReference>
<evidence type="ECO:0000256" key="1">
    <source>
        <dbReference type="ARBA" id="ARBA00006484"/>
    </source>
</evidence>
<dbReference type="SUPFAM" id="SSF51735">
    <property type="entry name" value="NAD(P)-binding Rossmann-fold domains"/>
    <property type="match status" value="1"/>
</dbReference>
<dbReference type="Pfam" id="PF00106">
    <property type="entry name" value="adh_short"/>
    <property type="match status" value="1"/>
</dbReference>
<dbReference type="Gene3D" id="3.40.50.720">
    <property type="entry name" value="NAD(P)-binding Rossmann-like Domain"/>
    <property type="match status" value="1"/>
</dbReference>
<proteinExistence type="inferred from homology"/>
<keyword evidence="2" id="KW-0560">Oxidoreductase</keyword>
<dbReference type="PROSITE" id="PS00061">
    <property type="entry name" value="ADH_SHORT"/>
    <property type="match status" value="1"/>
</dbReference>
<dbReference type="CDD" id="cd05233">
    <property type="entry name" value="SDR_c"/>
    <property type="match status" value="1"/>
</dbReference>
<feature type="domain" description="Ketoreductase" evidence="4">
    <location>
        <begin position="6"/>
        <end position="173"/>
    </location>
</feature>
<comment type="similarity">
    <text evidence="1 3">Belongs to the short-chain dehydrogenases/reductases (SDR) family.</text>
</comment>
<sequence>MTLPDKATLIIGASGGIGQALAQQLAEQGESLVLCGRNQTALAHLKANLAAQEKHTILVADLTSVAGREAIVLAVSNAPIDTIINLAGTNQLSAFKKQTHESIETTIHTNLTAIMLLIHDLIPLLETRSSSTLVNVGSTLGAIGLPGYVTYCTSKFALRGFSEALSRELADTAINVKYFAPRTTETSINSARANAMNMELGNKADSTQYVANELIRFLATEKESCHLGWPEKLFVKINSVLPSAVSKHLKTQLPIVRKYIG</sequence>
<evidence type="ECO:0000259" key="4">
    <source>
        <dbReference type="SMART" id="SM00822"/>
    </source>
</evidence>
<comment type="caution">
    <text evidence="5">The sequence shown here is derived from an EMBL/GenBank/DDBJ whole genome shotgun (WGS) entry which is preliminary data.</text>
</comment>
<dbReference type="Proteomes" id="UP001449225">
    <property type="component" value="Unassembled WGS sequence"/>
</dbReference>
<evidence type="ECO:0000256" key="3">
    <source>
        <dbReference type="RuleBase" id="RU000363"/>
    </source>
</evidence>
<dbReference type="PANTHER" id="PTHR44196">
    <property type="entry name" value="DEHYDROGENASE/REDUCTASE SDR FAMILY MEMBER 7B"/>
    <property type="match status" value="1"/>
</dbReference>
<dbReference type="EMBL" id="JBBMRA010000001">
    <property type="protein sequence ID" value="MEM5535212.1"/>
    <property type="molecule type" value="Genomic_DNA"/>
</dbReference>
<dbReference type="InterPro" id="IPR020904">
    <property type="entry name" value="Sc_DH/Rdtase_CS"/>
</dbReference>
<dbReference type="PRINTS" id="PR00080">
    <property type="entry name" value="SDRFAMILY"/>
</dbReference>
<dbReference type="SMART" id="SM00822">
    <property type="entry name" value="PKS_KR"/>
    <property type="match status" value="1"/>
</dbReference>
<evidence type="ECO:0000256" key="2">
    <source>
        <dbReference type="ARBA" id="ARBA00023002"/>
    </source>
</evidence>
<keyword evidence="6" id="KW-1185">Reference proteome</keyword>
<gene>
    <name evidence="5" type="ORF">WNY58_02290</name>
</gene>